<feature type="compositionally biased region" description="Low complexity" evidence="1">
    <location>
        <begin position="143"/>
        <end position="154"/>
    </location>
</feature>
<proteinExistence type="predicted"/>
<feature type="compositionally biased region" description="Polar residues" evidence="1">
    <location>
        <begin position="114"/>
        <end position="127"/>
    </location>
</feature>
<feature type="region of interest" description="Disordered" evidence="1">
    <location>
        <begin position="1"/>
        <end position="41"/>
    </location>
</feature>
<keyword evidence="3" id="KW-1185">Reference proteome</keyword>
<sequence length="318" mass="34229">MLSSVNPASVTGVAHVSEEDEKQQQPASPTAAGFDDDGTVDDDGLIRIPLLQTQRPIVGPAFAIGPAFTLPANFEPAAARPPNANGDDYTLPPSVILATIPPWTTPFKINRPITVTRQNEKGNTVVPSDSDLSRISFDRYPPSSKNQSASSSSTSDDRGDLPQIVYKTPAPKKPQDTAWPDAATGADDFDVNFKAAHNSGTIVIAVCMTVVVVFLVGAFVVVCAVRHRSRKSDRSASSRTSAYVAAQAAAMQYATLGYHSGQQQPSRSSCTVDQATVNMHSGLSRYYHTPPQQQQQPQQQSWLYNPNAIYASASQYYK</sequence>
<evidence type="ECO:0000256" key="1">
    <source>
        <dbReference type="SAM" id="MobiDB-lite"/>
    </source>
</evidence>
<organism evidence="3 4">
    <name type="scientific">Romanomermis culicivorax</name>
    <name type="common">Nematode worm</name>
    <dbReference type="NCBI Taxonomy" id="13658"/>
    <lineage>
        <taxon>Eukaryota</taxon>
        <taxon>Metazoa</taxon>
        <taxon>Ecdysozoa</taxon>
        <taxon>Nematoda</taxon>
        <taxon>Enoplea</taxon>
        <taxon>Dorylaimia</taxon>
        <taxon>Mermithida</taxon>
        <taxon>Mermithoidea</taxon>
        <taxon>Mermithidae</taxon>
        <taxon>Romanomermis</taxon>
    </lineage>
</organism>
<feature type="transmembrane region" description="Helical" evidence="2">
    <location>
        <begin position="202"/>
        <end position="225"/>
    </location>
</feature>
<dbReference type="AlphaFoldDB" id="A0A915ILC2"/>
<accession>A0A915ILC2</accession>
<dbReference type="Proteomes" id="UP000887565">
    <property type="component" value="Unplaced"/>
</dbReference>
<evidence type="ECO:0000313" key="3">
    <source>
        <dbReference type="Proteomes" id="UP000887565"/>
    </source>
</evidence>
<evidence type="ECO:0000313" key="4">
    <source>
        <dbReference type="WBParaSite" id="nRc.2.0.1.t14977-RA"/>
    </source>
</evidence>
<evidence type="ECO:0000256" key="2">
    <source>
        <dbReference type="SAM" id="Phobius"/>
    </source>
</evidence>
<keyword evidence="2" id="KW-0812">Transmembrane</keyword>
<reference evidence="4" key="1">
    <citation type="submission" date="2022-11" db="UniProtKB">
        <authorList>
            <consortium name="WormBaseParasite"/>
        </authorList>
    </citation>
    <scope>IDENTIFICATION</scope>
</reference>
<keyword evidence="2" id="KW-0472">Membrane</keyword>
<keyword evidence="2" id="KW-1133">Transmembrane helix</keyword>
<protein>
    <submittedName>
        <fullName evidence="4">Uncharacterized protein</fullName>
    </submittedName>
</protein>
<dbReference type="WBParaSite" id="nRc.2.0.1.t14977-RA">
    <property type="protein sequence ID" value="nRc.2.0.1.t14977-RA"/>
    <property type="gene ID" value="nRc.2.0.1.g14977"/>
</dbReference>
<name>A0A915ILC2_ROMCU</name>
<feature type="region of interest" description="Disordered" evidence="1">
    <location>
        <begin position="114"/>
        <end position="181"/>
    </location>
</feature>